<name>A0A3M7R1B0_BRAPC</name>
<proteinExistence type="predicted"/>
<organism evidence="1 2">
    <name type="scientific">Brachionus plicatilis</name>
    <name type="common">Marine rotifer</name>
    <name type="synonym">Brachionus muelleri</name>
    <dbReference type="NCBI Taxonomy" id="10195"/>
    <lineage>
        <taxon>Eukaryota</taxon>
        <taxon>Metazoa</taxon>
        <taxon>Spiralia</taxon>
        <taxon>Gnathifera</taxon>
        <taxon>Rotifera</taxon>
        <taxon>Eurotatoria</taxon>
        <taxon>Monogononta</taxon>
        <taxon>Pseudotrocha</taxon>
        <taxon>Ploima</taxon>
        <taxon>Brachionidae</taxon>
        <taxon>Brachionus</taxon>
    </lineage>
</organism>
<evidence type="ECO:0000313" key="1">
    <source>
        <dbReference type="EMBL" id="RNA17380.1"/>
    </source>
</evidence>
<keyword evidence="2" id="KW-1185">Reference proteome</keyword>
<accession>A0A3M7R1B0</accession>
<gene>
    <name evidence="1" type="ORF">BpHYR1_004207</name>
</gene>
<dbReference type="AlphaFoldDB" id="A0A3M7R1B0"/>
<dbReference type="Proteomes" id="UP000276133">
    <property type="component" value="Unassembled WGS sequence"/>
</dbReference>
<sequence>MVLQKVQYCTNWYIKIPSSAKTLQFIAWFNQGFFDGVHFTENCRIYCRVLQNQYIGGTKDESAATIFRTCFGPSELKLWNFLMPKI</sequence>
<comment type="caution">
    <text evidence="1">The sequence shown here is derived from an EMBL/GenBank/DDBJ whole genome shotgun (WGS) entry which is preliminary data.</text>
</comment>
<dbReference type="EMBL" id="REGN01004467">
    <property type="protein sequence ID" value="RNA17380.1"/>
    <property type="molecule type" value="Genomic_DNA"/>
</dbReference>
<evidence type="ECO:0000313" key="2">
    <source>
        <dbReference type="Proteomes" id="UP000276133"/>
    </source>
</evidence>
<protein>
    <submittedName>
        <fullName evidence="1">Uncharacterized protein</fullName>
    </submittedName>
</protein>
<reference evidence="1 2" key="1">
    <citation type="journal article" date="2018" name="Sci. Rep.">
        <title>Genomic signatures of local adaptation to the degree of environmental predictability in rotifers.</title>
        <authorList>
            <person name="Franch-Gras L."/>
            <person name="Hahn C."/>
            <person name="Garcia-Roger E.M."/>
            <person name="Carmona M.J."/>
            <person name="Serra M."/>
            <person name="Gomez A."/>
        </authorList>
    </citation>
    <scope>NUCLEOTIDE SEQUENCE [LARGE SCALE GENOMIC DNA]</scope>
    <source>
        <strain evidence="1">HYR1</strain>
    </source>
</reference>